<keyword evidence="2" id="KW-1185">Reference proteome</keyword>
<proteinExistence type="predicted"/>
<evidence type="ECO:0000313" key="2">
    <source>
        <dbReference type="Proteomes" id="UP000321204"/>
    </source>
</evidence>
<protein>
    <submittedName>
        <fullName evidence="1">Uncharacterized protein</fullName>
    </submittedName>
</protein>
<gene>
    <name evidence="1" type="ORF">FSB75_19175</name>
</gene>
<dbReference type="EMBL" id="CP042433">
    <property type="protein sequence ID" value="QEC57938.1"/>
    <property type="molecule type" value="Genomic_DNA"/>
</dbReference>
<accession>A0A5B8UMX7</accession>
<dbReference type="AlphaFoldDB" id="A0A5B8UMX7"/>
<dbReference type="KEGG" id="fgg:FSB75_19175"/>
<dbReference type="RefSeq" id="WP_146790781.1">
    <property type="nucleotide sequence ID" value="NZ_BAABIO010000003.1"/>
</dbReference>
<organism evidence="1 2">
    <name type="scientific">Flavisolibacter ginsenosidimutans</name>
    <dbReference type="NCBI Taxonomy" id="661481"/>
    <lineage>
        <taxon>Bacteria</taxon>
        <taxon>Pseudomonadati</taxon>
        <taxon>Bacteroidota</taxon>
        <taxon>Chitinophagia</taxon>
        <taxon>Chitinophagales</taxon>
        <taxon>Chitinophagaceae</taxon>
        <taxon>Flavisolibacter</taxon>
    </lineage>
</organism>
<evidence type="ECO:0000313" key="1">
    <source>
        <dbReference type="EMBL" id="QEC57938.1"/>
    </source>
</evidence>
<dbReference type="Proteomes" id="UP000321204">
    <property type="component" value="Chromosome"/>
</dbReference>
<sequence length="90" mass="10344">MSEIRVQYWHNGQPYRLDEGQFKREDLLSYAKEIQAKYKPFADRINSEGGYLDVTLSPNSKSKNGICFEPELSAVTPDLKSEIEKTISSR</sequence>
<name>A0A5B8UMX7_9BACT</name>
<reference evidence="1 2" key="1">
    <citation type="journal article" date="2015" name="Int. J. Syst. Evol. Microbiol.">
        <title>Flavisolibacter ginsenosidimutans sp. nov., with ginsenoside-converting activity isolated from soil used for cultivating ginseng.</title>
        <authorList>
            <person name="Zhao Y."/>
            <person name="Liu Q."/>
            <person name="Kang M.S."/>
            <person name="Jin F."/>
            <person name="Yu H."/>
            <person name="Im W.T."/>
        </authorList>
    </citation>
    <scope>NUCLEOTIDE SEQUENCE [LARGE SCALE GENOMIC DNA]</scope>
    <source>
        <strain evidence="1 2">Gsoil 636</strain>
    </source>
</reference>